<proteinExistence type="predicted"/>
<protein>
    <submittedName>
        <fullName evidence="1">Uncharacterized protein</fullName>
    </submittedName>
</protein>
<reference evidence="1" key="1">
    <citation type="submission" date="2023-06" db="EMBL/GenBank/DDBJ databases">
        <title>Genomic analysis of the entomopathogenic nematode Steinernema hermaphroditum.</title>
        <authorList>
            <person name="Schwarz E.M."/>
            <person name="Heppert J.K."/>
            <person name="Baniya A."/>
            <person name="Schwartz H.T."/>
            <person name="Tan C.-H."/>
            <person name="Antoshechkin I."/>
            <person name="Sternberg P.W."/>
            <person name="Goodrich-Blair H."/>
            <person name="Dillman A.R."/>
        </authorList>
    </citation>
    <scope>NUCLEOTIDE SEQUENCE</scope>
    <source>
        <strain evidence="1">PS9179</strain>
        <tissue evidence="1">Whole animal</tissue>
    </source>
</reference>
<organism evidence="1 2">
    <name type="scientific">Steinernema hermaphroditum</name>
    <dbReference type="NCBI Taxonomy" id="289476"/>
    <lineage>
        <taxon>Eukaryota</taxon>
        <taxon>Metazoa</taxon>
        <taxon>Ecdysozoa</taxon>
        <taxon>Nematoda</taxon>
        <taxon>Chromadorea</taxon>
        <taxon>Rhabditida</taxon>
        <taxon>Tylenchina</taxon>
        <taxon>Panagrolaimomorpha</taxon>
        <taxon>Strongyloidoidea</taxon>
        <taxon>Steinernematidae</taxon>
        <taxon>Steinernema</taxon>
    </lineage>
</organism>
<dbReference type="EMBL" id="JAUCMV010000002">
    <property type="protein sequence ID" value="KAK0416947.1"/>
    <property type="molecule type" value="Genomic_DNA"/>
</dbReference>
<comment type="caution">
    <text evidence="1">The sequence shown here is derived from an EMBL/GenBank/DDBJ whole genome shotgun (WGS) entry which is preliminary data.</text>
</comment>
<evidence type="ECO:0000313" key="2">
    <source>
        <dbReference type="Proteomes" id="UP001175271"/>
    </source>
</evidence>
<evidence type="ECO:0000313" key="1">
    <source>
        <dbReference type="EMBL" id="KAK0416947.1"/>
    </source>
</evidence>
<dbReference type="AlphaFoldDB" id="A0AA39I334"/>
<dbReference type="Proteomes" id="UP001175271">
    <property type="component" value="Unassembled WGS sequence"/>
</dbReference>
<gene>
    <name evidence="1" type="ORF">QR680_012765</name>
</gene>
<accession>A0AA39I334</accession>
<name>A0AA39I334_9BILA</name>
<keyword evidence="2" id="KW-1185">Reference proteome</keyword>
<sequence length="67" mass="7497">MAINKRKSREEDVTAIRDDVSGDVEELLRAGSARGAVRAFKGAFSRTESSRIQIRRNSFRTSRTLIG</sequence>